<dbReference type="SUPFAM" id="SSF51206">
    <property type="entry name" value="cAMP-binding domain-like"/>
    <property type="match status" value="2"/>
</dbReference>
<dbReference type="PANTHER" id="PTHR23011">
    <property type="entry name" value="CYCLIC NUCLEOTIDE-BINDING DOMAIN CONTAINING PROTEIN"/>
    <property type="match status" value="1"/>
</dbReference>
<dbReference type="PRINTS" id="PR00103">
    <property type="entry name" value="CAMPKINASE"/>
</dbReference>
<dbReference type="InterPro" id="IPR014710">
    <property type="entry name" value="RmlC-like_jellyroll"/>
</dbReference>
<dbReference type="InterPro" id="IPR018490">
    <property type="entry name" value="cNMP-bd_dom_sf"/>
</dbReference>
<dbReference type="AlphaFoldDB" id="A0A177NF24"/>
<gene>
    <name evidence="4" type="ORF">A1507_13215</name>
</gene>
<comment type="caution">
    <text evidence="4">The sequence shown here is derived from an EMBL/GenBank/DDBJ whole genome shotgun (WGS) entry which is preliminary data.</text>
</comment>
<sequence>MAVDIHSAEGRIIRQLIPLSTLPFSKFEAICAQINIESAEEGKFLFQRGDERNELVYLLDGSVTLQTEALKIETISADSPSARFALAHQIPRKVNAVANSRIRFLRLNSDVVKSAQDGNFEENESFMVVDEVEDNDDWMTTLLKSPVFRALPPANLQKILIGMQELRVEAGEVIVRQDDPGDYFYIIKKGQCQVSRRPAPNAKEIKLAQLGDQDTFGEDALISGEPRNVSVTALTDVSLLRLSKELFLTLIKQPTLKYIDYREAQDLVAKGADLIDVREPDRYKPSHLPMSINIPFFSLRMHLKTLNRQHPIVVVCQNGRMSEAAAFILMRHKFNALILAGGIDAIDPAHLKAPSSFPIDDGVETSNFREVSGETGISAASSQVFAEPSSLQDDMLKLRRYLQQLKTKYNILEAEKKALEMKYVSLAKYAEGLKAELAELKKADNRG</sequence>
<evidence type="ECO:0000259" key="3">
    <source>
        <dbReference type="PROSITE" id="PS50206"/>
    </source>
</evidence>
<feature type="domain" description="Cyclic nucleotide-binding" evidence="2">
    <location>
        <begin position="147"/>
        <end position="251"/>
    </location>
</feature>
<dbReference type="OrthoDB" id="9814704at2"/>
<dbReference type="SMART" id="SM00450">
    <property type="entry name" value="RHOD"/>
    <property type="match status" value="1"/>
</dbReference>
<dbReference type="Pfam" id="PF00581">
    <property type="entry name" value="Rhodanese"/>
    <property type="match status" value="1"/>
</dbReference>
<dbReference type="SUPFAM" id="SSF52821">
    <property type="entry name" value="Rhodanese/Cell cycle control phosphatase"/>
    <property type="match status" value="1"/>
</dbReference>
<dbReference type="InterPro" id="IPR000595">
    <property type="entry name" value="cNMP-bd_dom"/>
</dbReference>
<evidence type="ECO:0000256" key="1">
    <source>
        <dbReference type="SAM" id="Coils"/>
    </source>
</evidence>
<dbReference type="PANTHER" id="PTHR23011:SF28">
    <property type="entry name" value="CYCLIC NUCLEOTIDE-BINDING DOMAIN CONTAINING PROTEIN"/>
    <property type="match status" value="1"/>
</dbReference>
<dbReference type="Gene3D" id="2.60.120.10">
    <property type="entry name" value="Jelly Rolls"/>
    <property type="match status" value="2"/>
</dbReference>
<feature type="coiled-coil region" evidence="1">
    <location>
        <begin position="395"/>
        <end position="422"/>
    </location>
</feature>
<feature type="domain" description="Rhodanese" evidence="3">
    <location>
        <begin position="268"/>
        <end position="352"/>
    </location>
</feature>
<name>A0A177NF24_9GAMM</name>
<protein>
    <submittedName>
        <fullName evidence="4">Crp/Fnr family transcriptional regulator</fullName>
    </submittedName>
</protein>
<dbReference type="EMBL" id="LUUJ01000080">
    <property type="protein sequence ID" value="OAI15779.1"/>
    <property type="molecule type" value="Genomic_DNA"/>
</dbReference>
<evidence type="ECO:0000259" key="2">
    <source>
        <dbReference type="PROSITE" id="PS50042"/>
    </source>
</evidence>
<dbReference type="InterPro" id="IPR036873">
    <property type="entry name" value="Rhodanese-like_dom_sf"/>
</dbReference>
<dbReference type="PROSITE" id="PS50206">
    <property type="entry name" value="RHODANESE_3"/>
    <property type="match status" value="1"/>
</dbReference>
<dbReference type="PROSITE" id="PS50042">
    <property type="entry name" value="CNMP_BINDING_3"/>
    <property type="match status" value="2"/>
</dbReference>
<dbReference type="InterPro" id="IPR001763">
    <property type="entry name" value="Rhodanese-like_dom"/>
</dbReference>
<feature type="domain" description="Cyclic nucleotide-binding" evidence="2">
    <location>
        <begin position="18"/>
        <end position="113"/>
    </location>
</feature>
<accession>A0A177NF24</accession>
<proteinExistence type="predicted"/>
<dbReference type="Pfam" id="PF00027">
    <property type="entry name" value="cNMP_binding"/>
    <property type="match status" value="1"/>
</dbReference>
<dbReference type="Gene3D" id="3.40.250.10">
    <property type="entry name" value="Rhodanese-like domain"/>
    <property type="match status" value="1"/>
</dbReference>
<dbReference type="Proteomes" id="UP000077857">
    <property type="component" value="Unassembled WGS sequence"/>
</dbReference>
<reference evidence="4 5" key="1">
    <citation type="submission" date="2016-03" db="EMBL/GenBank/DDBJ databases">
        <authorList>
            <person name="Ploux O."/>
        </authorList>
    </citation>
    <scope>NUCLEOTIDE SEQUENCE [LARGE SCALE GENOMIC DNA]</scope>
    <source>
        <strain evidence="4 5">R-45378</strain>
    </source>
</reference>
<dbReference type="CDD" id="cd00158">
    <property type="entry name" value="RHOD"/>
    <property type="match status" value="1"/>
</dbReference>
<evidence type="ECO:0000313" key="4">
    <source>
        <dbReference type="EMBL" id="OAI15779.1"/>
    </source>
</evidence>
<dbReference type="CDD" id="cd00038">
    <property type="entry name" value="CAP_ED"/>
    <property type="match status" value="1"/>
</dbReference>
<dbReference type="RefSeq" id="WP_064040664.1">
    <property type="nucleotide sequence ID" value="NZ_LUUJ01000080.1"/>
</dbReference>
<dbReference type="SMART" id="SM00100">
    <property type="entry name" value="cNMP"/>
    <property type="match status" value="1"/>
</dbReference>
<keyword evidence="1" id="KW-0175">Coiled coil</keyword>
<organism evidence="4 5">
    <name type="scientific">Methylomonas koyamae</name>
    <dbReference type="NCBI Taxonomy" id="702114"/>
    <lineage>
        <taxon>Bacteria</taxon>
        <taxon>Pseudomonadati</taxon>
        <taxon>Pseudomonadota</taxon>
        <taxon>Gammaproteobacteria</taxon>
        <taxon>Methylococcales</taxon>
        <taxon>Methylococcaceae</taxon>
        <taxon>Methylomonas</taxon>
    </lineage>
</organism>
<evidence type="ECO:0000313" key="5">
    <source>
        <dbReference type="Proteomes" id="UP000077857"/>
    </source>
</evidence>